<comment type="caution">
    <text evidence="1">The sequence shown here is derived from an EMBL/GenBank/DDBJ whole genome shotgun (WGS) entry which is preliminary data.</text>
</comment>
<dbReference type="Proteomes" id="UP001431209">
    <property type="component" value="Unassembled WGS sequence"/>
</dbReference>
<reference evidence="1 2" key="1">
    <citation type="submission" date="2024-03" db="EMBL/GenBank/DDBJ databases">
        <title>The Acrasis kona genome and developmental transcriptomes reveal deep origins of eukaryotic multicellular pathways.</title>
        <authorList>
            <person name="Sheikh S."/>
            <person name="Fu C.-J."/>
            <person name="Brown M.W."/>
            <person name="Baldauf S.L."/>
        </authorList>
    </citation>
    <scope>NUCLEOTIDE SEQUENCE [LARGE SCALE GENOMIC DNA]</scope>
    <source>
        <strain evidence="1 2">ATCC MYA-3509</strain>
    </source>
</reference>
<dbReference type="Pfam" id="PF10561">
    <property type="entry name" value="C2orf69"/>
    <property type="match status" value="2"/>
</dbReference>
<proteinExistence type="predicted"/>
<name>A0AAW2Z2G2_9EUKA</name>
<evidence type="ECO:0000313" key="2">
    <source>
        <dbReference type="Proteomes" id="UP001431209"/>
    </source>
</evidence>
<sequence>MQNEQQMMQKHPDEEMRKASEYSLEDTAEILAGKYPDATHILMIHPSKMIYNSIFAFYDHYIKYSSDHGGCTKQNDELIATKQLCHTLRDFSRKLKTNFTSFHLCGFSKGSIVLNNLVEEFSHPQHDRAEVNEIFSRIKSISWIDAGNDIYDHYPTNTKSIQLFSKFCQENNVNVSIHCTDYTSLRTNPDVLSQLSSFQTQLNVDVKVKHYYKDDNTNSLFYKHFKVLKDFE</sequence>
<keyword evidence="2" id="KW-1185">Reference proteome</keyword>
<accession>A0AAW2Z2G2</accession>
<dbReference type="InterPro" id="IPR018881">
    <property type="entry name" value="C2orf69_mit"/>
</dbReference>
<dbReference type="GO" id="GO:0005739">
    <property type="term" value="C:mitochondrion"/>
    <property type="evidence" value="ECO:0007669"/>
    <property type="project" value="TreeGrafter"/>
</dbReference>
<dbReference type="AlphaFoldDB" id="A0AAW2Z2G2"/>
<gene>
    <name evidence="1" type="ORF">AKO1_014502</name>
</gene>
<dbReference type="PANTHER" id="PTHR31296">
    <property type="entry name" value="UPF0565 PROTEIN C2ORF69"/>
    <property type="match status" value="1"/>
</dbReference>
<evidence type="ECO:0000313" key="1">
    <source>
        <dbReference type="EMBL" id="KAL0483499.1"/>
    </source>
</evidence>
<dbReference type="EMBL" id="JAOPGA020000966">
    <property type="protein sequence ID" value="KAL0483499.1"/>
    <property type="molecule type" value="Genomic_DNA"/>
</dbReference>
<protein>
    <submittedName>
        <fullName evidence="1">Uncharacterized protein</fullName>
    </submittedName>
</protein>
<dbReference type="PANTHER" id="PTHR31296:SF1">
    <property type="entry name" value="MITOCHONDRIAL PROTEIN C2ORF69"/>
    <property type="match status" value="1"/>
</dbReference>
<organism evidence="1 2">
    <name type="scientific">Acrasis kona</name>
    <dbReference type="NCBI Taxonomy" id="1008807"/>
    <lineage>
        <taxon>Eukaryota</taxon>
        <taxon>Discoba</taxon>
        <taxon>Heterolobosea</taxon>
        <taxon>Tetramitia</taxon>
        <taxon>Eutetramitia</taxon>
        <taxon>Acrasidae</taxon>
        <taxon>Acrasis</taxon>
    </lineage>
</organism>